<dbReference type="PANTHER" id="PTHR33129:SF1">
    <property type="entry name" value="ATP-BINDING PROTEIN"/>
    <property type="match status" value="1"/>
</dbReference>
<accession>U4KY08</accession>
<organism evidence="1 2">
    <name type="scientific">Pyronema omphalodes (strain CBS 100304)</name>
    <name type="common">Pyronema confluens</name>
    <dbReference type="NCBI Taxonomy" id="1076935"/>
    <lineage>
        <taxon>Eukaryota</taxon>
        <taxon>Fungi</taxon>
        <taxon>Dikarya</taxon>
        <taxon>Ascomycota</taxon>
        <taxon>Pezizomycotina</taxon>
        <taxon>Pezizomycetes</taxon>
        <taxon>Pezizales</taxon>
        <taxon>Pyronemataceae</taxon>
        <taxon>Pyronema</taxon>
    </lineage>
</organism>
<dbReference type="OMA" id="GENTHRH"/>
<gene>
    <name evidence="1" type="ORF">PCON_06423</name>
</gene>
<proteinExistence type="predicted"/>
<dbReference type="InterPro" id="IPR052980">
    <property type="entry name" value="Crinkler_effector"/>
</dbReference>
<keyword evidence="2" id="KW-1185">Reference proteome</keyword>
<sequence>MVGIPGQRLEQSRLEGLYRILWRKHHVIHRKIFTDIEIDVPEFNLDQDTKADPVLFQKLSLDQIISDYEFDTGMQLPSWLLPGGKDRLLVRMAYEELYLAIHSGEESRPGDVRRVRNEDGTVSLVTDRRIRQDMEKVFLIIGHPGIGKSLFLSYLLVKRLLLGQPTIFQVSERVDGVTDCTNVVHFLIDDCGVRPMDDPLFAEVAGNSNIWVLADQKPVGYPRQLHNHQWLLIVSSSPRVDNLKTLVKEYAPRQFVMSAWSWGEIVAASLMNGLPTERLEELYTLFNKYGPVARLLLLTLFPSKPPEDDYVRDNVNTYERVLDAKIQNMLKGNPLKYSSTQFGNSDSHTIIMMHPLKNNKYKYISKDAVITIATPYIGHKIGLSSTKATKKGAQALYQFLLGQDATKAAAGWVFESRMHPVFELGGHFLLETIGGFSQAFRVNIKPGCRTFSKVSELGSLLRRHEGSPRFRDEFIGTYFKPERGNLTSVDSFVVITDFDAQAPRVVLFQFTIGGSHPVNASGLMSIWKELPAELNQLDPAVVFVIPEEQKTLFPRQPIIPSSENEDPCGRWPQYILGINDAKLWGLEAPSPETPRYDRLTTPQAEIISLRPLSSIASIAGRPASIIGRPITSVSQRPPTVSN</sequence>
<protein>
    <submittedName>
        <fullName evidence="1">Uncharacterized protein</fullName>
    </submittedName>
</protein>
<name>U4KY08_PYROM</name>
<dbReference type="Proteomes" id="UP000018144">
    <property type="component" value="Unassembled WGS sequence"/>
</dbReference>
<dbReference type="AlphaFoldDB" id="U4KY08"/>
<dbReference type="PANTHER" id="PTHR33129">
    <property type="entry name" value="PROTEIN KINASE DOMAIN-CONTAINING PROTEIN-RELATED"/>
    <property type="match status" value="1"/>
</dbReference>
<evidence type="ECO:0000313" key="2">
    <source>
        <dbReference type="Proteomes" id="UP000018144"/>
    </source>
</evidence>
<reference evidence="1 2" key="1">
    <citation type="journal article" date="2013" name="PLoS Genet.">
        <title>The genome and development-dependent transcriptomes of Pyronema confluens: a window into fungal evolution.</title>
        <authorList>
            <person name="Traeger S."/>
            <person name="Altegoer F."/>
            <person name="Freitag M."/>
            <person name="Gabaldon T."/>
            <person name="Kempken F."/>
            <person name="Kumar A."/>
            <person name="Marcet-Houben M."/>
            <person name="Poggeler S."/>
            <person name="Stajich J.E."/>
            <person name="Nowrousian M."/>
        </authorList>
    </citation>
    <scope>NUCLEOTIDE SEQUENCE [LARGE SCALE GENOMIC DNA]</scope>
    <source>
        <strain evidence="2">CBS 100304</strain>
        <tissue evidence="1">Vegetative mycelium</tissue>
    </source>
</reference>
<dbReference type="EMBL" id="HF935318">
    <property type="protein sequence ID" value="CCX06836.1"/>
    <property type="molecule type" value="Genomic_DNA"/>
</dbReference>
<evidence type="ECO:0000313" key="1">
    <source>
        <dbReference type="EMBL" id="CCX06836.1"/>
    </source>
</evidence>
<dbReference type="OrthoDB" id="5365583at2759"/>